<name>A0A553R7V0_9TELE</name>
<dbReference type="GO" id="GO:0005886">
    <property type="term" value="C:plasma membrane"/>
    <property type="evidence" value="ECO:0007669"/>
    <property type="project" value="TreeGrafter"/>
</dbReference>
<dbReference type="EMBL" id="SRMA01025181">
    <property type="protein sequence ID" value="TRY98257.1"/>
    <property type="molecule type" value="Genomic_DNA"/>
</dbReference>
<dbReference type="InterPro" id="IPR052302">
    <property type="entry name" value="Neurotrophin_rcpt-DD"/>
</dbReference>
<feature type="domain" description="TNFR-Cys" evidence="4">
    <location>
        <begin position="34"/>
        <end position="67"/>
    </location>
</feature>
<dbReference type="OrthoDB" id="10048028at2759"/>
<feature type="domain" description="TNFR-Cys" evidence="4">
    <location>
        <begin position="69"/>
        <end position="127"/>
    </location>
</feature>
<dbReference type="PANTHER" id="PTHR46605:SF6">
    <property type="entry name" value="NERVE GROWTH FACTOR RECEPTOR A (TNFR SUPERFAMILY, MEMBER 16)"/>
    <property type="match status" value="1"/>
</dbReference>
<evidence type="ECO:0000256" key="2">
    <source>
        <dbReference type="SAM" id="MobiDB-lite"/>
    </source>
</evidence>
<proteinExistence type="predicted"/>
<feature type="compositionally biased region" description="Basic and acidic residues" evidence="2">
    <location>
        <begin position="231"/>
        <end position="240"/>
    </location>
</feature>
<feature type="domain" description="TNFR-Cys" evidence="4">
    <location>
        <begin position="168"/>
        <end position="209"/>
    </location>
</feature>
<dbReference type="GO" id="GO:0048406">
    <property type="term" value="F:nerve growth factor binding"/>
    <property type="evidence" value="ECO:0007669"/>
    <property type="project" value="TreeGrafter"/>
</dbReference>
<accession>A0A553R7V0</accession>
<dbReference type="GO" id="GO:0005035">
    <property type="term" value="F:death receptor activity"/>
    <property type="evidence" value="ECO:0007669"/>
    <property type="project" value="TreeGrafter"/>
</dbReference>
<dbReference type="PROSITE" id="PS00652">
    <property type="entry name" value="TNFR_NGFR_1"/>
    <property type="match status" value="1"/>
</dbReference>
<feature type="repeat" description="TNFR-Cys" evidence="1">
    <location>
        <begin position="34"/>
        <end position="67"/>
    </location>
</feature>
<evidence type="ECO:0000259" key="4">
    <source>
        <dbReference type="PROSITE" id="PS50050"/>
    </source>
</evidence>
<evidence type="ECO:0000256" key="3">
    <source>
        <dbReference type="SAM" id="SignalP"/>
    </source>
</evidence>
<dbReference type="GO" id="GO:0007266">
    <property type="term" value="P:Rho protein signal transduction"/>
    <property type="evidence" value="ECO:0007669"/>
    <property type="project" value="TreeGrafter"/>
</dbReference>
<protein>
    <recommendedName>
        <fullName evidence="4">TNFR-Cys domain-containing protein</fullName>
    </recommendedName>
</protein>
<keyword evidence="3" id="KW-0732">Signal</keyword>
<feature type="disulfide bond" evidence="1">
    <location>
        <begin position="169"/>
        <end position="184"/>
    </location>
</feature>
<feature type="disulfide bond" evidence="1">
    <location>
        <begin position="145"/>
        <end position="158"/>
    </location>
</feature>
<feature type="disulfide bond" evidence="1">
    <location>
        <begin position="109"/>
        <end position="127"/>
    </location>
</feature>
<feature type="region of interest" description="Disordered" evidence="2">
    <location>
        <begin position="231"/>
        <end position="312"/>
    </location>
</feature>
<dbReference type="SUPFAM" id="SSF57586">
    <property type="entry name" value="TNF receptor-like"/>
    <property type="match status" value="3"/>
</dbReference>
<sequence length="312" mass="34346">MSQPSEMESLVWILICGALPLVLGAKLELPPEEDCESGSFTDSGECCLECPPGEGVIKECGATQTECSQCLDSEYHQRVDKHAESRGESRETFSVDFSHTERCQPCSECTGLMRMQTPCTDSNDAVCVCNYGYFMNEVTGRCEPCTTCPRGEGVEMRCEHSQDTVCEECLDDTYSDQENPMDPCMPCTLCEEGIEIVLRNCTRYEDALCHDPLSTTDPTSFHDSGYATEVDRLWSPRPGDDSTTPKPSSPHFIANQTPSPEGEKLHSDSGISMDSQSLQEQQAQTHTQLHTSEQIVVRVDGTVQPDSPPAQA</sequence>
<dbReference type="InterPro" id="IPR001368">
    <property type="entry name" value="TNFR/NGFR_Cys_rich_reg"/>
</dbReference>
<dbReference type="FunFam" id="2.10.50.10:FF:000012">
    <property type="entry name" value="tumor necrosis factor receptor superfamily member 16"/>
    <property type="match status" value="1"/>
</dbReference>
<dbReference type="CDD" id="cd13416">
    <property type="entry name" value="TNFRSF16"/>
    <property type="match status" value="1"/>
</dbReference>
<feature type="disulfide bond" evidence="1">
    <location>
        <begin position="148"/>
        <end position="166"/>
    </location>
</feature>
<dbReference type="InterPro" id="IPR034046">
    <property type="entry name" value="TNFRSF16_N"/>
</dbReference>
<comment type="caution">
    <text evidence="1">Lacks conserved residue(s) required for the propagation of feature annotation.</text>
</comment>
<comment type="caution">
    <text evidence="5">The sequence shown here is derived from an EMBL/GenBank/DDBJ whole genome shotgun (WGS) entry which is preliminary data.</text>
</comment>
<feature type="repeat" description="TNFR-Cys" evidence="1">
    <location>
        <begin position="128"/>
        <end position="166"/>
    </location>
</feature>
<dbReference type="Proteomes" id="UP000316079">
    <property type="component" value="Unassembled WGS sequence"/>
</dbReference>
<dbReference type="GO" id="GO:0015026">
    <property type="term" value="F:coreceptor activity"/>
    <property type="evidence" value="ECO:0007669"/>
    <property type="project" value="TreeGrafter"/>
</dbReference>
<evidence type="ECO:0000256" key="1">
    <source>
        <dbReference type="PROSITE-ProRule" id="PRU00206"/>
    </source>
</evidence>
<feature type="signal peptide" evidence="3">
    <location>
        <begin position="1"/>
        <end position="24"/>
    </location>
</feature>
<reference evidence="5 6" key="1">
    <citation type="journal article" date="2019" name="Sci. Data">
        <title>Hybrid genome assembly and annotation of Danionella translucida.</title>
        <authorList>
            <person name="Kadobianskyi M."/>
            <person name="Schulze L."/>
            <person name="Schuelke M."/>
            <person name="Judkewitz B."/>
        </authorList>
    </citation>
    <scope>NUCLEOTIDE SEQUENCE [LARGE SCALE GENOMIC DNA]</scope>
    <source>
        <strain evidence="5 6">Bolton</strain>
    </source>
</reference>
<gene>
    <name evidence="5" type="ORF">DNTS_021342</name>
</gene>
<dbReference type="PANTHER" id="PTHR46605">
    <property type="entry name" value="TUMOR NECROSIS FACTOR RECEPTOR"/>
    <property type="match status" value="1"/>
</dbReference>
<evidence type="ECO:0000313" key="5">
    <source>
        <dbReference type="EMBL" id="TRY98257.1"/>
    </source>
</evidence>
<feature type="domain" description="TNFR-Cys" evidence="4">
    <location>
        <begin position="128"/>
        <end position="166"/>
    </location>
</feature>
<feature type="chain" id="PRO_5022080345" description="TNFR-Cys domain-containing protein" evidence="3">
    <location>
        <begin position="25"/>
        <end position="312"/>
    </location>
</feature>
<dbReference type="STRING" id="623744.A0A553R7V0"/>
<dbReference type="GO" id="GO:0009986">
    <property type="term" value="C:cell surface"/>
    <property type="evidence" value="ECO:0007669"/>
    <property type="project" value="TreeGrafter"/>
</dbReference>
<feature type="disulfide bond" evidence="1">
    <location>
        <begin position="47"/>
        <end position="60"/>
    </location>
</feature>
<feature type="repeat" description="TNFR-Cys" evidence="1">
    <location>
        <begin position="168"/>
        <end position="209"/>
    </location>
</feature>
<feature type="disulfide bond" evidence="1">
    <location>
        <begin position="106"/>
        <end position="119"/>
    </location>
</feature>
<keyword evidence="1" id="KW-1015">Disulfide bond</keyword>
<feature type="repeat" description="TNFR-Cys" evidence="1">
    <location>
        <begin position="69"/>
        <end position="127"/>
    </location>
</feature>
<dbReference type="SMART" id="SM00208">
    <property type="entry name" value="TNFR"/>
    <property type="match status" value="4"/>
</dbReference>
<organism evidence="5 6">
    <name type="scientific">Danionella cerebrum</name>
    <dbReference type="NCBI Taxonomy" id="2873325"/>
    <lineage>
        <taxon>Eukaryota</taxon>
        <taxon>Metazoa</taxon>
        <taxon>Chordata</taxon>
        <taxon>Craniata</taxon>
        <taxon>Vertebrata</taxon>
        <taxon>Euteleostomi</taxon>
        <taxon>Actinopterygii</taxon>
        <taxon>Neopterygii</taxon>
        <taxon>Teleostei</taxon>
        <taxon>Ostariophysi</taxon>
        <taxon>Cypriniformes</taxon>
        <taxon>Danionidae</taxon>
        <taxon>Danioninae</taxon>
        <taxon>Danionella</taxon>
    </lineage>
</organism>
<keyword evidence="6" id="KW-1185">Reference proteome</keyword>
<evidence type="ECO:0000313" key="6">
    <source>
        <dbReference type="Proteomes" id="UP000316079"/>
    </source>
</evidence>
<dbReference type="Gene3D" id="2.10.50.10">
    <property type="entry name" value="Tumor Necrosis Factor Receptor, subunit A, domain 2"/>
    <property type="match status" value="3"/>
</dbReference>
<dbReference type="AlphaFoldDB" id="A0A553R7V0"/>
<feature type="compositionally biased region" description="Polar residues" evidence="2">
    <location>
        <begin position="269"/>
        <end position="294"/>
    </location>
</feature>
<dbReference type="Pfam" id="PF00020">
    <property type="entry name" value="TNFR_c6"/>
    <property type="match status" value="3"/>
</dbReference>
<dbReference type="PROSITE" id="PS50050">
    <property type="entry name" value="TNFR_NGFR_2"/>
    <property type="match status" value="4"/>
</dbReference>